<evidence type="ECO:0000256" key="3">
    <source>
        <dbReference type="ARBA" id="ARBA00022837"/>
    </source>
</evidence>
<feature type="transmembrane region" description="Helical" evidence="7">
    <location>
        <begin position="239"/>
        <end position="263"/>
    </location>
</feature>
<dbReference type="Pfam" id="PF00520">
    <property type="entry name" value="Ion_trans"/>
    <property type="match status" value="1"/>
</dbReference>
<evidence type="ECO:0000313" key="9">
    <source>
        <dbReference type="EMBL" id="EKX43302.1"/>
    </source>
</evidence>
<organism evidence="9">
    <name type="scientific">Guillardia theta (strain CCMP2712)</name>
    <name type="common">Cryptophyte</name>
    <dbReference type="NCBI Taxonomy" id="905079"/>
    <lineage>
        <taxon>Eukaryota</taxon>
        <taxon>Cryptophyceae</taxon>
        <taxon>Pyrenomonadales</taxon>
        <taxon>Geminigeraceae</taxon>
        <taxon>Guillardia</taxon>
    </lineage>
</organism>
<dbReference type="InterPro" id="IPR018247">
    <property type="entry name" value="EF_Hand_1_Ca_BS"/>
</dbReference>
<dbReference type="InterPro" id="IPR005821">
    <property type="entry name" value="Ion_trans_dom"/>
</dbReference>
<feature type="transmembrane region" description="Helical" evidence="7">
    <location>
        <begin position="362"/>
        <end position="387"/>
    </location>
</feature>
<dbReference type="InterPro" id="IPR043203">
    <property type="entry name" value="VGCC_Ca_Na"/>
</dbReference>
<dbReference type="GO" id="GO:0005248">
    <property type="term" value="F:voltage-gated sodium channel activity"/>
    <property type="evidence" value="ECO:0007669"/>
    <property type="project" value="TreeGrafter"/>
</dbReference>
<dbReference type="PROSITE" id="PS50222">
    <property type="entry name" value="EF_HAND_2"/>
    <property type="match status" value="1"/>
</dbReference>
<evidence type="ECO:0000313" key="10">
    <source>
        <dbReference type="EnsemblProtists" id="EKX43302"/>
    </source>
</evidence>
<dbReference type="eggNOG" id="KOG2301">
    <property type="taxonomic scope" value="Eukaryota"/>
</dbReference>
<dbReference type="OrthoDB" id="416585at2759"/>
<dbReference type="Gene3D" id="1.10.238.10">
    <property type="entry name" value="EF-hand"/>
    <property type="match status" value="1"/>
</dbReference>
<dbReference type="Gene3D" id="1.20.120.350">
    <property type="entry name" value="Voltage-gated potassium channels. Chain C"/>
    <property type="match status" value="1"/>
</dbReference>
<evidence type="ECO:0000256" key="7">
    <source>
        <dbReference type="SAM" id="Phobius"/>
    </source>
</evidence>
<keyword evidence="3" id="KW-0106">Calcium</keyword>
<feature type="domain" description="EF-hand" evidence="8">
    <location>
        <begin position="437"/>
        <end position="472"/>
    </location>
</feature>
<keyword evidence="4 7" id="KW-1133">Transmembrane helix</keyword>
<dbReference type="InterPro" id="IPR011992">
    <property type="entry name" value="EF-hand-dom_pair"/>
</dbReference>
<keyword evidence="2 7" id="KW-0812">Transmembrane</keyword>
<dbReference type="EMBL" id="JH993011">
    <property type="protein sequence ID" value="EKX43302.1"/>
    <property type="molecule type" value="Genomic_DNA"/>
</dbReference>
<reference evidence="11" key="2">
    <citation type="submission" date="2012-11" db="EMBL/GenBank/DDBJ databases">
        <authorList>
            <person name="Kuo A."/>
            <person name="Curtis B.A."/>
            <person name="Tanifuji G."/>
            <person name="Burki F."/>
            <person name="Gruber A."/>
            <person name="Irimia M."/>
            <person name="Maruyama S."/>
            <person name="Arias M.C."/>
            <person name="Ball S.G."/>
            <person name="Gile G.H."/>
            <person name="Hirakawa Y."/>
            <person name="Hopkins J.F."/>
            <person name="Rensing S.A."/>
            <person name="Schmutz J."/>
            <person name="Symeonidi A."/>
            <person name="Elias M."/>
            <person name="Eveleigh R.J."/>
            <person name="Herman E.K."/>
            <person name="Klute M.J."/>
            <person name="Nakayama T."/>
            <person name="Obornik M."/>
            <person name="Reyes-Prieto A."/>
            <person name="Armbrust E.V."/>
            <person name="Aves S.J."/>
            <person name="Beiko R.G."/>
            <person name="Coutinho P."/>
            <person name="Dacks J.B."/>
            <person name="Durnford D.G."/>
            <person name="Fast N.M."/>
            <person name="Green B.R."/>
            <person name="Grisdale C."/>
            <person name="Hempe F."/>
            <person name="Henrissat B."/>
            <person name="Hoppner M.P."/>
            <person name="Ishida K.-I."/>
            <person name="Kim E."/>
            <person name="Koreny L."/>
            <person name="Kroth P.G."/>
            <person name="Liu Y."/>
            <person name="Malik S.-B."/>
            <person name="Maier U.G."/>
            <person name="McRose D."/>
            <person name="Mock T."/>
            <person name="Neilson J.A."/>
            <person name="Onodera N.T."/>
            <person name="Poole A.M."/>
            <person name="Pritham E.J."/>
            <person name="Richards T.A."/>
            <person name="Rocap G."/>
            <person name="Roy S.W."/>
            <person name="Sarai C."/>
            <person name="Schaack S."/>
            <person name="Shirato S."/>
            <person name="Slamovits C.H."/>
            <person name="Spencer D.F."/>
            <person name="Suzuki S."/>
            <person name="Worden A.Z."/>
            <person name="Zauner S."/>
            <person name="Barry K."/>
            <person name="Bell C."/>
            <person name="Bharti A.K."/>
            <person name="Crow J.A."/>
            <person name="Grimwood J."/>
            <person name="Kramer R."/>
            <person name="Lindquist E."/>
            <person name="Lucas S."/>
            <person name="Salamov A."/>
            <person name="McFadden G.I."/>
            <person name="Lane C.E."/>
            <person name="Keeling P.J."/>
            <person name="Gray M.W."/>
            <person name="Grigoriev I.V."/>
            <person name="Archibald J.M."/>
        </authorList>
    </citation>
    <scope>NUCLEOTIDE SEQUENCE</scope>
    <source>
        <strain evidence="11">CCMP2712</strain>
    </source>
</reference>
<evidence type="ECO:0000256" key="4">
    <source>
        <dbReference type="ARBA" id="ARBA00022989"/>
    </source>
</evidence>
<dbReference type="SUPFAM" id="SSF81324">
    <property type="entry name" value="Voltage-gated potassium channels"/>
    <property type="match status" value="1"/>
</dbReference>
<feature type="transmembrane region" description="Helical" evidence="7">
    <location>
        <begin position="207"/>
        <end position="227"/>
    </location>
</feature>
<dbReference type="EnsemblProtists" id="EKX43302">
    <property type="protein sequence ID" value="EKX43302"/>
    <property type="gene ID" value="GUITHDRAFT_110719"/>
</dbReference>
<dbReference type="AlphaFoldDB" id="L1J4S5"/>
<feature type="region of interest" description="Disordered" evidence="6">
    <location>
        <begin position="766"/>
        <end position="819"/>
    </location>
</feature>
<dbReference type="GO" id="GO:0001518">
    <property type="term" value="C:voltage-gated sodium channel complex"/>
    <property type="evidence" value="ECO:0007669"/>
    <property type="project" value="TreeGrafter"/>
</dbReference>
<feature type="transmembrane region" description="Helical" evidence="7">
    <location>
        <begin position="284"/>
        <end position="309"/>
    </location>
</feature>
<reference evidence="10" key="3">
    <citation type="submission" date="2016-03" db="UniProtKB">
        <authorList>
            <consortium name="EnsemblProtists"/>
        </authorList>
    </citation>
    <scope>IDENTIFICATION</scope>
</reference>
<feature type="compositionally biased region" description="Basic and acidic residues" evidence="6">
    <location>
        <begin position="809"/>
        <end position="819"/>
    </location>
</feature>
<evidence type="ECO:0000256" key="2">
    <source>
        <dbReference type="ARBA" id="ARBA00022692"/>
    </source>
</evidence>
<dbReference type="Proteomes" id="UP000011087">
    <property type="component" value="Unassembled WGS sequence"/>
</dbReference>
<reference evidence="9 11" key="1">
    <citation type="journal article" date="2012" name="Nature">
        <title>Algal genomes reveal evolutionary mosaicism and the fate of nucleomorphs.</title>
        <authorList>
            <consortium name="DOE Joint Genome Institute"/>
            <person name="Curtis B.A."/>
            <person name="Tanifuji G."/>
            <person name="Burki F."/>
            <person name="Gruber A."/>
            <person name="Irimia M."/>
            <person name="Maruyama S."/>
            <person name="Arias M.C."/>
            <person name="Ball S.G."/>
            <person name="Gile G.H."/>
            <person name="Hirakawa Y."/>
            <person name="Hopkins J.F."/>
            <person name="Kuo A."/>
            <person name="Rensing S.A."/>
            <person name="Schmutz J."/>
            <person name="Symeonidi A."/>
            <person name="Elias M."/>
            <person name="Eveleigh R.J."/>
            <person name="Herman E.K."/>
            <person name="Klute M.J."/>
            <person name="Nakayama T."/>
            <person name="Obornik M."/>
            <person name="Reyes-Prieto A."/>
            <person name="Armbrust E.V."/>
            <person name="Aves S.J."/>
            <person name="Beiko R.G."/>
            <person name="Coutinho P."/>
            <person name="Dacks J.B."/>
            <person name="Durnford D.G."/>
            <person name="Fast N.M."/>
            <person name="Green B.R."/>
            <person name="Grisdale C.J."/>
            <person name="Hempel F."/>
            <person name="Henrissat B."/>
            <person name="Hoppner M.P."/>
            <person name="Ishida K."/>
            <person name="Kim E."/>
            <person name="Koreny L."/>
            <person name="Kroth P.G."/>
            <person name="Liu Y."/>
            <person name="Malik S.B."/>
            <person name="Maier U.G."/>
            <person name="McRose D."/>
            <person name="Mock T."/>
            <person name="Neilson J.A."/>
            <person name="Onodera N.T."/>
            <person name="Poole A.M."/>
            <person name="Pritham E.J."/>
            <person name="Richards T.A."/>
            <person name="Rocap G."/>
            <person name="Roy S.W."/>
            <person name="Sarai C."/>
            <person name="Schaack S."/>
            <person name="Shirato S."/>
            <person name="Slamovits C.H."/>
            <person name="Spencer D.F."/>
            <person name="Suzuki S."/>
            <person name="Worden A.Z."/>
            <person name="Zauner S."/>
            <person name="Barry K."/>
            <person name="Bell C."/>
            <person name="Bharti A.K."/>
            <person name="Crow J.A."/>
            <person name="Grimwood J."/>
            <person name="Kramer R."/>
            <person name="Lindquist E."/>
            <person name="Lucas S."/>
            <person name="Salamov A."/>
            <person name="McFadden G.I."/>
            <person name="Lane C.E."/>
            <person name="Keeling P.J."/>
            <person name="Gray M.W."/>
            <person name="Grigoriev I.V."/>
            <person name="Archibald J.M."/>
        </authorList>
    </citation>
    <scope>NUCLEOTIDE SEQUENCE</scope>
    <source>
        <strain evidence="9 11">CCMP2712</strain>
    </source>
</reference>
<evidence type="ECO:0000256" key="5">
    <source>
        <dbReference type="ARBA" id="ARBA00023136"/>
    </source>
</evidence>
<comment type="subcellular location">
    <subcellularLocation>
        <location evidence="1">Membrane</location>
        <topology evidence="1">Multi-pass membrane protein</topology>
    </subcellularLocation>
</comment>
<dbReference type="GeneID" id="17299958"/>
<keyword evidence="11" id="KW-1185">Reference proteome</keyword>
<dbReference type="SUPFAM" id="SSF47473">
    <property type="entry name" value="EF-hand"/>
    <property type="match status" value="1"/>
</dbReference>
<dbReference type="Gene3D" id="1.10.287.70">
    <property type="match status" value="1"/>
</dbReference>
<evidence type="ECO:0000256" key="6">
    <source>
        <dbReference type="SAM" id="MobiDB-lite"/>
    </source>
</evidence>
<feature type="transmembrane region" description="Helical" evidence="7">
    <location>
        <begin position="163"/>
        <end position="186"/>
    </location>
</feature>
<dbReference type="PROSITE" id="PS00018">
    <property type="entry name" value="EF_HAND_1"/>
    <property type="match status" value="1"/>
</dbReference>
<dbReference type="InterPro" id="IPR027359">
    <property type="entry name" value="Volt_channel_dom_sf"/>
</dbReference>
<proteinExistence type="predicted"/>
<protein>
    <recommendedName>
        <fullName evidence="8">EF-hand domain-containing protein</fullName>
    </recommendedName>
</protein>
<dbReference type="HOGENOM" id="CLU_345299_0_0_1"/>
<evidence type="ECO:0000259" key="8">
    <source>
        <dbReference type="PROSITE" id="PS50222"/>
    </source>
</evidence>
<dbReference type="STRING" id="905079.L1J4S5"/>
<evidence type="ECO:0000313" key="11">
    <source>
        <dbReference type="Proteomes" id="UP000011087"/>
    </source>
</evidence>
<sequence length="819" mass="93324">MASVFIGVKHGKGKNRQKDVRQDMLLALPDDQDHVLDINLQRKAMSNLGATWQGRRMVVTEDNICFGKLTGSDMLDYIPLLEVDSISHTVVEDDEESLNVFAILTAENGHNSGRSTVLAIEDQAEYERVISILETCVRKRKQREMDHIDNTFIKKCQHRARDFYDGMVCQSIVGVLIVASYVNALVNAQVMPEPGSSSTHFFYAMEWVFNISFTIDLIFNVFGHFSLQFFYDGWNLGDIVVVVVSLISQFVDGMIGVSVLRLARVFKMIRLFRKLTSLRIMINALVASAIPVINALCILSLVTSIYAIIATNLFHEVQPEFFGGFMRSMFTMYQISTGDAWGSVIARSILNYETHSDLYNFGVGFFFISYMLLVGMVLMNIVVAVLLDEFITMVEQEKNDRKINEKLELAKHGQQNLTELPLDPLLASLVEFATIPELSNRIYALYQRLDLDENGSLSLDEINLGLKKLKLPRPIHLTHEDFDMLTMDRTLLDEDGELTPQAFEQMMLAELDGYVRRKMIASIDAMEDENTKELLMGIKMNLSTLDRFQQSMDNKLKNRRLQGRKQILTRLFRSSLYISFREWKTVAFELHEPGRVKEMQQEEVEESSRQAPPARRMSLSQAMQTRLDMLEMRVQTQHKSISNRLNELVSMNKRLDQSLSKLVLHLLHHDRAGHASMNPQKRASLVQTSDLCILPHAGKKDHAHGERSLQEEVKGVRDSVNLLNLREKFATMPRALHSYEEDKEELMVKISSYRSRYSHNEDPVISAYADMTGGSVRRTRNSQEGEGGKEAQEKSASEASEEDTNSDNTGKREKNNKSG</sequence>
<feature type="compositionally biased region" description="Basic and acidic residues" evidence="6">
    <location>
        <begin position="781"/>
        <end position="796"/>
    </location>
</feature>
<dbReference type="PaxDb" id="55529-EKX43302"/>
<name>L1J4S5_GUITC</name>
<dbReference type="InterPro" id="IPR002048">
    <property type="entry name" value="EF_hand_dom"/>
</dbReference>
<dbReference type="KEGG" id="gtt:GUITHDRAFT_110719"/>
<accession>L1J4S5</accession>
<dbReference type="PANTHER" id="PTHR10037">
    <property type="entry name" value="VOLTAGE-GATED CATION CHANNEL CALCIUM AND SODIUM"/>
    <property type="match status" value="1"/>
</dbReference>
<feature type="transmembrane region" description="Helical" evidence="7">
    <location>
        <begin position="329"/>
        <end position="350"/>
    </location>
</feature>
<dbReference type="PANTHER" id="PTHR10037:SF62">
    <property type="entry name" value="SODIUM CHANNEL PROTEIN 60E"/>
    <property type="match status" value="1"/>
</dbReference>
<keyword evidence="5 7" id="KW-0472">Membrane</keyword>
<dbReference type="GO" id="GO:0005509">
    <property type="term" value="F:calcium ion binding"/>
    <property type="evidence" value="ECO:0007669"/>
    <property type="project" value="InterPro"/>
</dbReference>
<gene>
    <name evidence="9" type="ORF">GUITHDRAFT_110719</name>
</gene>
<dbReference type="RefSeq" id="XP_005830282.1">
    <property type="nucleotide sequence ID" value="XM_005830225.1"/>
</dbReference>
<evidence type="ECO:0000256" key="1">
    <source>
        <dbReference type="ARBA" id="ARBA00004141"/>
    </source>
</evidence>